<feature type="region of interest" description="Disordered" evidence="1">
    <location>
        <begin position="112"/>
        <end position="175"/>
    </location>
</feature>
<protein>
    <submittedName>
        <fullName evidence="2">Uncharacterized protein</fullName>
    </submittedName>
</protein>
<feature type="compositionally biased region" description="Polar residues" evidence="1">
    <location>
        <begin position="62"/>
        <end position="72"/>
    </location>
</feature>
<comment type="caution">
    <text evidence="2">The sequence shown here is derived from an EMBL/GenBank/DDBJ whole genome shotgun (WGS) entry which is preliminary data.</text>
</comment>
<dbReference type="Proteomes" id="UP001444661">
    <property type="component" value="Unassembled WGS sequence"/>
</dbReference>
<evidence type="ECO:0000256" key="1">
    <source>
        <dbReference type="SAM" id="MobiDB-lite"/>
    </source>
</evidence>
<keyword evidence="3" id="KW-1185">Reference proteome</keyword>
<feature type="compositionally biased region" description="Basic and acidic residues" evidence="1">
    <location>
        <begin position="225"/>
        <end position="247"/>
    </location>
</feature>
<name>A0ABR1S2M6_9PEZI</name>
<organism evidence="2 3">
    <name type="scientific">Apiospora rasikravindrae</name>
    <dbReference type="NCBI Taxonomy" id="990691"/>
    <lineage>
        <taxon>Eukaryota</taxon>
        <taxon>Fungi</taxon>
        <taxon>Dikarya</taxon>
        <taxon>Ascomycota</taxon>
        <taxon>Pezizomycotina</taxon>
        <taxon>Sordariomycetes</taxon>
        <taxon>Xylariomycetidae</taxon>
        <taxon>Amphisphaeriales</taxon>
        <taxon>Apiosporaceae</taxon>
        <taxon>Apiospora</taxon>
    </lineage>
</organism>
<accession>A0ABR1S2M6</accession>
<evidence type="ECO:0000313" key="2">
    <source>
        <dbReference type="EMBL" id="KAK8023644.1"/>
    </source>
</evidence>
<feature type="compositionally biased region" description="Basic residues" evidence="1">
    <location>
        <begin position="248"/>
        <end position="259"/>
    </location>
</feature>
<feature type="region of interest" description="Disordered" evidence="1">
    <location>
        <begin position="207"/>
        <end position="259"/>
    </location>
</feature>
<reference evidence="2 3" key="1">
    <citation type="submission" date="2023-01" db="EMBL/GenBank/DDBJ databases">
        <title>Analysis of 21 Apiospora genomes using comparative genomics revels a genus with tremendous synthesis potential of carbohydrate active enzymes and secondary metabolites.</title>
        <authorList>
            <person name="Sorensen T."/>
        </authorList>
    </citation>
    <scope>NUCLEOTIDE SEQUENCE [LARGE SCALE GENOMIC DNA]</scope>
    <source>
        <strain evidence="2 3">CBS 33761</strain>
    </source>
</reference>
<feature type="region of interest" description="Disordered" evidence="1">
    <location>
        <begin position="56"/>
        <end position="87"/>
    </location>
</feature>
<gene>
    <name evidence="2" type="ORF">PG993_011710</name>
</gene>
<feature type="compositionally biased region" description="Polar residues" evidence="1">
    <location>
        <begin position="209"/>
        <end position="218"/>
    </location>
</feature>
<feature type="compositionally biased region" description="Acidic residues" evidence="1">
    <location>
        <begin position="162"/>
        <end position="175"/>
    </location>
</feature>
<dbReference type="EMBL" id="JAQQWK010000011">
    <property type="protein sequence ID" value="KAK8023644.1"/>
    <property type="molecule type" value="Genomic_DNA"/>
</dbReference>
<evidence type="ECO:0000313" key="3">
    <source>
        <dbReference type="Proteomes" id="UP001444661"/>
    </source>
</evidence>
<feature type="compositionally biased region" description="Low complexity" evidence="1">
    <location>
        <begin position="134"/>
        <end position="144"/>
    </location>
</feature>
<sequence length="259" mass="29219">MGITFKSKALRYLNKEQKERKSRYVHGFETKHGNSNYLQNVGFGLPSMERSRLKISDKSETPLPSASSTPSVHATKKSNDSSNLLARKEARMRQNIKLREQRHFIIPKKPNAKTKVISSTPHRPTCRILTPPASAKSDSLSTSSEGEAKSVSESVPELTPDNSEDDDDDNDDVECIEARPRGHRRAPIPRIRAGMYIHGGLYEGGYYDETTNSFTSSPRPFPNPEDTRSEVRKQKEAKLQAQIERKQARERRGRGLGWA</sequence>
<proteinExistence type="predicted"/>